<dbReference type="InterPro" id="IPR036812">
    <property type="entry name" value="NAD(P)_OxRdtase_dom_sf"/>
</dbReference>
<dbReference type="EMBL" id="CP034209">
    <property type="protein sequence ID" value="QBZ64950.1"/>
    <property type="molecule type" value="Genomic_DNA"/>
</dbReference>
<dbReference type="InterPro" id="IPR050523">
    <property type="entry name" value="AKR_Detox_Biosynth"/>
</dbReference>
<name>A0A4P7NRJ7_PYROR</name>
<keyword evidence="1" id="KW-0560">Oxidoreductase</keyword>
<evidence type="ECO:0000259" key="2">
    <source>
        <dbReference type="Pfam" id="PF00248"/>
    </source>
</evidence>
<evidence type="ECO:0000256" key="1">
    <source>
        <dbReference type="ARBA" id="ARBA00023002"/>
    </source>
</evidence>
<dbReference type="InterPro" id="IPR020471">
    <property type="entry name" value="AKR"/>
</dbReference>
<dbReference type="SUPFAM" id="SSF51430">
    <property type="entry name" value="NAD(P)-linked oxidoreductase"/>
    <property type="match status" value="1"/>
</dbReference>
<evidence type="ECO:0000313" key="4">
    <source>
        <dbReference type="Proteomes" id="UP000294847"/>
    </source>
</evidence>
<evidence type="ECO:0000313" key="3">
    <source>
        <dbReference type="EMBL" id="QBZ64950.1"/>
    </source>
</evidence>
<dbReference type="AlphaFoldDB" id="A0A4P7NRJ7"/>
<feature type="non-terminal residue" evidence="3">
    <location>
        <position position="1"/>
    </location>
</feature>
<gene>
    <name evidence="3" type="ORF">PoMZ_06651</name>
</gene>
<proteinExistence type="predicted"/>
<feature type="domain" description="NADP-dependent oxidoreductase" evidence="2">
    <location>
        <begin position="13"/>
        <end position="321"/>
    </location>
</feature>
<sequence>ESSTRMSAPSKDRIILGLMTFGREEKWGARITDLDAFKETLDVFKSRGYSELDTARAYIGGQQEAFSREAGWREKGFKMATKVMYPLKPGVHSADKIVEWVETSLKELGTDCIDILYLHAPDRATPFTETLSALDKLHKQGKFSQLGLSNFAAFEVAEVVMTCRHNGWVRPTVYQGVYNAITRTIEPELLPALRRYGMDLVVYNPLAGGLLTGAIKSRDVAPRSGRFSDESVTGAHYRARYFRGSTFEALRAVEAAAEEAGLGMVETALRWLVHHSALRVKGGNDGVIVGVSSIAQLRDNLDHLEKGPLPQEVVDALDRAWDVSRLDTADYWHLGLEYGYDTREALFGADGQ</sequence>
<dbReference type="PANTHER" id="PTHR43364:SF4">
    <property type="entry name" value="NAD(P)-LINKED OXIDOREDUCTASE SUPERFAMILY PROTEIN"/>
    <property type="match status" value="1"/>
</dbReference>
<protein>
    <recommendedName>
        <fullName evidence="2">NADP-dependent oxidoreductase domain-containing protein</fullName>
    </recommendedName>
</protein>
<dbReference type="PANTHER" id="PTHR43364">
    <property type="entry name" value="NADH-SPECIFIC METHYLGLYOXAL REDUCTASE-RELATED"/>
    <property type="match status" value="1"/>
</dbReference>
<dbReference type="Pfam" id="PF00248">
    <property type="entry name" value="Aldo_ket_red"/>
    <property type="match status" value="1"/>
</dbReference>
<dbReference type="Gene3D" id="3.20.20.100">
    <property type="entry name" value="NADP-dependent oxidoreductase domain"/>
    <property type="match status" value="1"/>
</dbReference>
<reference evidence="3 4" key="1">
    <citation type="journal article" date="2019" name="Mol. Biol. Evol.">
        <title>Blast fungal genomes show frequent chromosomal changes, gene gains and losses, and effector gene turnover.</title>
        <authorList>
            <person name="Gomez Luciano L.B."/>
            <person name="Jason Tsai I."/>
            <person name="Chuma I."/>
            <person name="Tosa Y."/>
            <person name="Chen Y.H."/>
            <person name="Li J.Y."/>
            <person name="Li M.Y."/>
            <person name="Jade Lu M.Y."/>
            <person name="Nakayashiki H."/>
            <person name="Li W.H."/>
        </authorList>
    </citation>
    <scope>NUCLEOTIDE SEQUENCE [LARGE SCALE GENOMIC DNA]</scope>
    <source>
        <strain evidence="3">MZ5-1-6</strain>
    </source>
</reference>
<dbReference type="InterPro" id="IPR023210">
    <property type="entry name" value="NADP_OxRdtase_dom"/>
</dbReference>
<organism evidence="3 4">
    <name type="scientific">Pyricularia oryzae</name>
    <name type="common">Rice blast fungus</name>
    <name type="synonym">Magnaporthe oryzae</name>
    <dbReference type="NCBI Taxonomy" id="318829"/>
    <lineage>
        <taxon>Eukaryota</taxon>
        <taxon>Fungi</taxon>
        <taxon>Dikarya</taxon>
        <taxon>Ascomycota</taxon>
        <taxon>Pezizomycotina</taxon>
        <taxon>Sordariomycetes</taxon>
        <taxon>Sordariomycetidae</taxon>
        <taxon>Magnaporthales</taxon>
        <taxon>Pyriculariaceae</taxon>
        <taxon>Pyricularia</taxon>
    </lineage>
</organism>
<dbReference type="CDD" id="cd19075">
    <property type="entry name" value="AKR_AKR7A1-5"/>
    <property type="match status" value="1"/>
</dbReference>
<dbReference type="PRINTS" id="PR00069">
    <property type="entry name" value="ALDKETRDTASE"/>
</dbReference>
<dbReference type="GO" id="GO:0016491">
    <property type="term" value="F:oxidoreductase activity"/>
    <property type="evidence" value="ECO:0007669"/>
    <property type="project" value="UniProtKB-KW"/>
</dbReference>
<dbReference type="Proteomes" id="UP000294847">
    <property type="component" value="Chromosome 6"/>
</dbReference>
<accession>A0A4P7NRJ7</accession>